<dbReference type="Pfam" id="PF25601">
    <property type="entry name" value="AAA_lid_14"/>
    <property type="match status" value="1"/>
</dbReference>
<dbReference type="PRINTS" id="PR01590">
    <property type="entry name" value="HTHFIS"/>
</dbReference>
<dbReference type="Gene3D" id="1.10.10.60">
    <property type="entry name" value="Homeodomain-like"/>
    <property type="match status" value="1"/>
</dbReference>
<dbReference type="InterPro" id="IPR025944">
    <property type="entry name" value="Sigma_54_int_dom_CS"/>
</dbReference>
<feature type="domain" description="Sigma-54 factor interaction" evidence="6">
    <location>
        <begin position="333"/>
        <end position="526"/>
    </location>
</feature>
<dbReference type="Gene3D" id="1.10.8.60">
    <property type="match status" value="1"/>
</dbReference>
<dbReference type="InterPro" id="IPR029016">
    <property type="entry name" value="GAF-like_dom_sf"/>
</dbReference>
<dbReference type="Gene3D" id="3.40.50.300">
    <property type="entry name" value="P-loop containing nucleotide triphosphate hydrolases"/>
    <property type="match status" value="1"/>
</dbReference>
<dbReference type="PROSITE" id="PS50045">
    <property type="entry name" value="SIGMA54_INTERACT_4"/>
    <property type="match status" value="1"/>
</dbReference>
<evidence type="ECO:0000256" key="3">
    <source>
        <dbReference type="ARBA" id="ARBA00023015"/>
    </source>
</evidence>
<organism evidence="7 8">
    <name type="scientific">Pseudonocardia endophytica</name>
    <dbReference type="NCBI Taxonomy" id="401976"/>
    <lineage>
        <taxon>Bacteria</taxon>
        <taxon>Bacillati</taxon>
        <taxon>Actinomycetota</taxon>
        <taxon>Actinomycetes</taxon>
        <taxon>Pseudonocardiales</taxon>
        <taxon>Pseudonocardiaceae</taxon>
        <taxon>Pseudonocardia</taxon>
    </lineage>
</organism>
<keyword evidence="3" id="KW-0805">Transcription regulation</keyword>
<evidence type="ECO:0000256" key="1">
    <source>
        <dbReference type="ARBA" id="ARBA00022741"/>
    </source>
</evidence>
<evidence type="ECO:0000313" key="8">
    <source>
        <dbReference type="Proteomes" id="UP000295560"/>
    </source>
</evidence>
<dbReference type="InterPro" id="IPR002078">
    <property type="entry name" value="Sigma_54_int"/>
</dbReference>
<sequence>MQTTPEGRLRTQRELALDGGLGEDAASARAFREEIVSSWRRCQVVGVVPAGQDVPYQPEFERPNRLLRAAEPVIDRLAEQMSEGPVSILLADSEAQIIDRRPGMRTLEKALDKAMVAPGFSYAEEFTGTNGIGSALEERKPFVVSGAEHFRDNLTEFTCIGSPVRHPITGSVEGVLDVTCQVDETHGLMKPLVLAAVREIESRIYADASRREQMLLERFVRASRRSTAAVVTLNEDVVMANTAASGLLDLSDQAMLWDWACRILGTQDEYTGEITLSHDVVVQARATRVGERGSTAGVVLEMRPRQRVDGGCSTARPGSRRRRREPDSHRDALPGRSVASVRLRDDVEAAIAADRPLLVCGEPGSGKLFVASHIHGRRSPGESLTVLDAVASHDDPDAWVARLTVSIAAPGTVVLRHLDDLAPAVAARVAGVVEQVEGARLLATAHGRGGQGPADRVLDHFPVSVTVPPLRYRGEDIADLAPHLLRAQGMNRTAPRLQPQTLRTLVTLDWPGNVRELEAVLSTAAVRSLGSDIGHEHLPPEYRSAGRSGGSSLRRAERDIVLEALAETQGNKLAAAERLGVARSTLYRKMRLLGIDEKHLPAAGRG</sequence>
<name>A0A4R1HZ00_PSEEN</name>
<keyword evidence="1" id="KW-0547">Nucleotide-binding</keyword>
<evidence type="ECO:0000256" key="2">
    <source>
        <dbReference type="ARBA" id="ARBA00022840"/>
    </source>
</evidence>
<dbReference type="GO" id="GO:0043565">
    <property type="term" value="F:sequence-specific DNA binding"/>
    <property type="evidence" value="ECO:0007669"/>
    <property type="project" value="InterPro"/>
</dbReference>
<feature type="region of interest" description="Disordered" evidence="5">
    <location>
        <begin position="306"/>
        <end position="336"/>
    </location>
</feature>
<dbReference type="GO" id="GO:0005524">
    <property type="term" value="F:ATP binding"/>
    <property type="evidence" value="ECO:0007669"/>
    <property type="project" value="UniProtKB-KW"/>
</dbReference>
<evidence type="ECO:0000256" key="5">
    <source>
        <dbReference type="SAM" id="MobiDB-lite"/>
    </source>
</evidence>
<evidence type="ECO:0000313" key="7">
    <source>
        <dbReference type="EMBL" id="TCK26803.1"/>
    </source>
</evidence>
<dbReference type="Gene3D" id="3.30.450.40">
    <property type="match status" value="1"/>
</dbReference>
<proteinExistence type="predicted"/>
<dbReference type="GO" id="GO:0006355">
    <property type="term" value="P:regulation of DNA-templated transcription"/>
    <property type="evidence" value="ECO:0007669"/>
    <property type="project" value="InterPro"/>
</dbReference>
<dbReference type="AlphaFoldDB" id="A0A4R1HZ00"/>
<dbReference type="PROSITE" id="PS00688">
    <property type="entry name" value="SIGMA54_INTERACT_3"/>
    <property type="match status" value="1"/>
</dbReference>
<dbReference type="Proteomes" id="UP000295560">
    <property type="component" value="Unassembled WGS sequence"/>
</dbReference>
<reference evidence="7 8" key="1">
    <citation type="submission" date="2019-03" db="EMBL/GenBank/DDBJ databases">
        <title>Sequencing the genomes of 1000 actinobacteria strains.</title>
        <authorList>
            <person name="Klenk H.-P."/>
        </authorList>
    </citation>
    <scope>NUCLEOTIDE SEQUENCE [LARGE SCALE GENOMIC DNA]</scope>
    <source>
        <strain evidence="7 8">DSM 44969</strain>
    </source>
</reference>
<dbReference type="InterPro" id="IPR058031">
    <property type="entry name" value="AAA_lid_NorR"/>
</dbReference>
<evidence type="ECO:0000259" key="6">
    <source>
        <dbReference type="PROSITE" id="PS50045"/>
    </source>
</evidence>
<dbReference type="PANTHER" id="PTHR32071">
    <property type="entry name" value="TRANSCRIPTIONAL REGULATORY PROTEIN"/>
    <property type="match status" value="1"/>
</dbReference>
<dbReference type="Pfam" id="PF02954">
    <property type="entry name" value="HTH_8"/>
    <property type="match status" value="1"/>
</dbReference>
<comment type="caution">
    <text evidence="7">The sequence shown here is derived from an EMBL/GenBank/DDBJ whole genome shotgun (WGS) entry which is preliminary data.</text>
</comment>
<feature type="compositionally biased region" description="Basic and acidic residues" evidence="5">
    <location>
        <begin position="324"/>
        <end position="333"/>
    </location>
</feature>
<dbReference type="RefSeq" id="WP_207908656.1">
    <property type="nucleotide sequence ID" value="NZ_SMFZ01000001.1"/>
</dbReference>
<dbReference type="EMBL" id="SMFZ01000001">
    <property type="protein sequence ID" value="TCK26803.1"/>
    <property type="molecule type" value="Genomic_DNA"/>
</dbReference>
<dbReference type="SUPFAM" id="SSF52540">
    <property type="entry name" value="P-loop containing nucleoside triphosphate hydrolases"/>
    <property type="match status" value="1"/>
</dbReference>
<dbReference type="PANTHER" id="PTHR32071:SF122">
    <property type="entry name" value="SIGMA FACTOR"/>
    <property type="match status" value="1"/>
</dbReference>
<gene>
    <name evidence="7" type="ORF">EV378_2648</name>
</gene>
<dbReference type="InterPro" id="IPR009057">
    <property type="entry name" value="Homeodomain-like_sf"/>
</dbReference>
<dbReference type="InterPro" id="IPR002197">
    <property type="entry name" value="HTH_Fis"/>
</dbReference>
<keyword evidence="4" id="KW-0804">Transcription</keyword>
<evidence type="ECO:0000256" key="4">
    <source>
        <dbReference type="ARBA" id="ARBA00023163"/>
    </source>
</evidence>
<protein>
    <submittedName>
        <fullName evidence="7">Transcriptional regulator of acetoin/glycerol metabolism</fullName>
    </submittedName>
</protein>
<dbReference type="Pfam" id="PF14532">
    <property type="entry name" value="Sigma54_activ_2"/>
    <property type="match status" value="1"/>
</dbReference>
<keyword evidence="8" id="KW-1185">Reference proteome</keyword>
<dbReference type="InterPro" id="IPR027417">
    <property type="entry name" value="P-loop_NTPase"/>
</dbReference>
<keyword evidence="2" id="KW-0067">ATP-binding</keyword>
<accession>A0A4R1HZ00</accession>
<dbReference type="SUPFAM" id="SSF46689">
    <property type="entry name" value="Homeodomain-like"/>
    <property type="match status" value="1"/>
</dbReference>